<comment type="caution">
    <text evidence="4">The sequence shown here is derived from an EMBL/GenBank/DDBJ whole genome shotgun (WGS) entry which is preliminary data.</text>
</comment>
<dbReference type="Proteomes" id="UP001218218">
    <property type="component" value="Unassembled WGS sequence"/>
</dbReference>
<dbReference type="EMBL" id="JARIHO010000004">
    <property type="protein sequence ID" value="KAJ7363043.1"/>
    <property type="molecule type" value="Genomic_DNA"/>
</dbReference>
<dbReference type="AlphaFoldDB" id="A0AAD7F1J9"/>
<evidence type="ECO:0000313" key="4">
    <source>
        <dbReference type="EMBL" id="KAJ7363043.1"/>
    </source>
</evidence>
<dbReference type="Pfam" id="PF24883">
    <property type="entry name" value="NPHP3_N"/>
    <property type="match status" value="1"/>
</dbReference>
<reference evidence="4" key="1">
    <citation type="submission" date="2023-03" db="EMBL/GenBank/DDBJ databases">
        <title>Massive genome expansion in bonnet fungi (Mycena s.s.) driven by repeated elements and novel gene families across ecological guilds.</title>
        <authorList>
            <consortium name="Lawrence Berkeley National Laboratory"/>
            <person name="Harder C.B."/>
            <person name="Miyauchi S."/>
            <person name="Viragh M."/>
            <person name="Kuo A."/>
            <person name="Thoen E."/>
            <person name="Andreopoulos B."/>
            <person name="Lu D."/>
            <person name="Skrede I."/>
            <person name="Drula E."/>
            <person name="Henrissat B."/>
            <person name="Morin E."/>
            <person name="Kohler A."/>
            <person name="Barry K."/>
            <person name="LaButti K."/>
            <person name="Morin E."/>
            <person name="Salamov A."/>
            <person name="Lipzen A."/>
            <person name="Mereny Z."/>
            <person name="Hegedus B."/>
            <person name="Baldrian P."/>
            <person name="Stursova M."/>
            <person name="Weitz H."/>
            <person name="Taylor A."/>
            <person name="Grigoriev I.V."/>
            <person name="Nagy L.G."/>
            <person name="Martin F."/>
            <person name="Kauserud H."/>
        </authorList>
    </citation>
    <scope>NUCLEOTIDE SEQUENCE</scope>
    <source>
        <strain evidence="4">CBHHK002</strain>
    </source>
</reference>
<gene>
    <name evidence="4" type="ORF">DFH08DRAFT_841958</name>
</gene>
<dbReference type="InterPro" id="IPR056884">
    <property type="entry name" value="NPHP3-like_N"/>
</dbReference>
<dbReference type="PANTHER" id="PTHR10039:SF14">
    <property type="entry name" value="NACHT DOMAIN-CONTAINING PROTEIN"/>
    <property type="match status" value="1"/>
</dbReference>
<name>A0AAD7F1J9_9AGAR</name>
<feature type="region of interest" description="Disordered" evidence="2">
    <location>
        <begin position="1105"/>
        <end position="1133"/>
    </location>
</feature>
<accession>A0AAD7F1J9</accession>
<dbReference type="InterPro" id="IPR027417">
    <property type="entry name" value="P-loop_NTPase"/>
</dbReference>
<evidence type="ECO:0000256" key="2">
    <source>
        <dbReference type="SAM" id="MobiDB-lite"/>
    </source>
</evidence>
<feature type="domain" description="Nephrocystin 3-like N-terminal" evidence="3">
    <location>
        <begin position="345"/>
        <end position="499"/>
    </location>
</feature>
<keyword evidence="5" id="KW-1185">Reference proteome</keyword>
<feature type="compositionally biased region" description="Acidic residues" evidence="2">
    <location>
        <begin position="1123"/>
        <end position="1133"/>
    </location>
</feature>
<protein>
    <recommendedName>
        <fullName evidence="3">Nephrocystin 3-like N-terminal domain-containing protein</fullName>
    </recommendedName>
</protein>
<evidence type="ECO:0000313" key="5">
    <source>
        <dbReference type="Proteomes" id="UP001218218"/>
    </source>
</evidence>
<sequence>MHRQAQPGESHVVNNYLHGGVGGNGGIGGTQGGAGGAGEGATMNYDFHGVENLTMNNHEVQIRDSNIYSVSGDVSLTIQDHRLYDVHVPPHGGNFYHVSGDVNLQTNHHVPAADHGIYGGDFHGHNFCLEDGPGAGSSREPSGVARSWRRVMIVRPTPYDVSYRPQHLVTGPNIEEQSRLLLSSSDALVRSSVGVANPLEFVPEYLPSMSSSASFLTSDPWASMPNPQLEDPLTYSDLDSDATGSYRHDLTIPTSDQGPLDWDMSYPHPSSELSSTICYPPPEPLQSFHGGTFITTQSVNTNQGETGINILHHAVTLEALYDSAESFPQPRCHPETRTEMLDDLYKWATVDSAHSMCWLHGPAGAGKSAIMQTLCQRLKGTGFLGGAFFFKRGHATRGNAKALFTTLAYQVALGNMELKHLISRSVEIDPSVVGRDMEIQLDKLIVEPRRSLEKHAQLVLLIDGLDECDSEQVQQKILHIIKNTVFRYPSFFRFLVASRPEAHIQEVFKDSAFQGIFKSVNIEAADEDVRTYLCDEFARIHREHRETMETIPTPWPSRDIIQTLVWNSSGYFIYASTVIKFVDDQHFRPTEQLAVIQNLPPNSEFESPFAALDQLYTQILSRVPVRSRDKLCDIMCAVTNFNLPPHHVEHLLELKPGDVRLVLRDLHSLLRIGSGNERISVHHASFFDFLHDQIRADIFHIGSDHRRMRLAHSVFQAFLSACDDRRIATGDLVWVLSGQSWIPWIMSIPPTAELFLFIQSLQPDWILRPWYGINGNMRRFSSWLKEIRPIPDETIQIWDDYCFMRLFNDLQYFIYHKNYGILHDAAGILSPSLQNLSDIQAQMESTVTIDACRKVLLRTPQLICIFQIVGLLQGTGGEEIGVQNIRILLELSWDDMNAAIRALRSLTGLNPMEIAIVILTLTTLCQENTTRPLASKDFACRFIRLIRQFPTSNTIQRSISPHVMPAIPPWGQCVRSSPQSSPELLDELRRFVSPWNLPDLPSEKMQDLASPFQLHDVVQWLKTLNDPPMDLIEQWEGYLRQSKEQYFRSSSRLDWRWQQRERERQALKASDKKVVQSWLHVLEGIKEGGFNFTWFDEVVASISDSDGSSDADDSCDVDNGWNNDDEGTDELNM</sequence>
<evidence type="ECO:0000256" key="1">
    <source>
        <dbReference type="ARBA" id="ARBA00022737"/>
    </source>
</evidence>
<proteinExistence type="predicted"/>
<feature type="compositionally biased region" description="Acidic residues" evidence="2">
    <location>
        <begin position="1107"/>
        <end position="1116"/>
    </location>
</feature>
<evidence type="ECO:0000259" key="3">
    <source>
        <dbReference type="Pfam" id="PF24883"/>
    </source>
</evidence>
<organism evidence="4 5">
    <name type="scientific">Mycena albidolilacea</name>
    <dbReference type="NCBI Taxonomy" id="1033008"/>
    <lineage>
        <taxon>Eukaryota</taxon>
        <taxon>Fungi</taxon>
        <taxon>Dikarya</taxon>
        <taxon>Basidiomycota</taxon>
        <taxon>Agaricomycotina</taxon>
        <taxon>Agaricomycetes</taxon>
        <taxon>Agaricomycetidae</taxon>
        <taxon>Agaricales</taxon>
        <taxon>Marasmiineae</taxon>
        <taxon>Mycenaceae</taxon>
        <taxon>Mycena</taxon>
    </lineage>
</organism>
<dbReference type="PANTHER" id="PTHR10039">
    <property type="entry name" value="AMELOGENIN"/>
    <property type="match status" value="1"/>
</dbReference>
<keyword evidence="1" id="KW-0677">Repeat</keyword>
<dbReference type="SUPFAM" id="SSF52540">
    <property type="entry name" value="P-loop containing nucleoside triphosphate hydrolases"/>
    <property type="match status" value="1"/>
</dbReference>
<dbReference type="Gene3D" id="3.40.50.300">
    <property type="entry name" value="P-loop containing nucleotide triphosphate hydrolases"/>
    <property type="match status" value="1"/>
</dbReference>